<dbReference type="GO" id="GO:0022857">
    <property type="term" value="F:transmembrane transporter activity"/>
    <property type="evidence" value="ECO:0007669"/>
    <property type="project" value="InterPro"/>
</dbReference>
<organism evidence="7 8">
    <name type="scientific">Saccharolobus caldissimus</name>
    <dbReference type="NCBI Taxonomy" id="1702097"/>
    <lineage>
        <taxon>Archaea</taxon>
        <taxon>Thermoproteota</taxon>
        <taxon>Thermoprotei</taxon>
        <taxon>Sulfolobales</taxon>
        <taxon>Sulfolobaceae</taxon>
        <taxon>Saccharolobus</taxon>
    </lineage>
</organism>
<keyword evidence="2" id="KW-1003">Cell membrane</keyword>
<dbReference type="Proteomes" id="UP001319921">
    <property type="component" value="Chromosome"/>
</dbReference>
<proteinExistence type="predicted"/>
<keyword evidence="5 6" id="KW-0472">Membrane</keyword>
<feature type="transmembrane region" description="Helical" evidence="6">
    <location>
        <begin position="233"/>
        <end position="253"/>
    </location>
</feature>
<feature type="transmembrane region" description="Helical" evidence="6">
    <location>
        <begin position="157"/>
        <end position="174"/>
    </location>
</feature>
<feature type="transmembrane region" description="Helical" evidence="6">
    <location>
        <begin position="180"/>
        <end position="202"/>
    </location>
</feature>
<feature type="transmembrane region" description="Helical" evidence="6">
    <location>
        <begin position="496"/>
        <end position="516"/>
    </location>
</feature>
<dbReference type="InterPro" id="IPR002293">
    <property type="entry name" value="AA/rel_permease1"/>
</dbReference>
<feature type="transmembrane region" description="Helical" evidence="6">
    <location>
        <begin position="463"/>
        <end position="484"/>
    </location>
</feature>
<protein>
    <submittedName>
        <fullName evidence="7">Amino acid transporter</fullName>
    </submittedName>
</protein>
<name>A0AAQ4CUE0_9CREN</name>
<dbReference type="PANTHER" id="PTHR42770:SF7">
    <property type="entry name" value="MEMBRANE PROTEIN"/>
    <property type="match status" value="1"/>
</dbReference>
<accession>A0AAQ4CUE0</accession>
<feature type="transmembrane region" description="Helical" evidence="6">
    <location>
        <begin position="126"/>
        <end position="150"/>
    </location>
</feature>
<sequence>MSKSNIDKNQSLFIRQSSGLIREVSPWASFFATFGLVTGGVPILILSWLYLSPGANWPLAYLITLIPTLGMAFLFYVATTSTPRAGGDYVFNARASHPIVGFTNYWALWIAFALSLGLYSYLGAQWFAYLFSGIGLYYNNSFLISLGSFFTSTTGSVIVGIIVLAVSTIAASLGRYGWKFIFIAGIISIIATIVTFIVLASISSSQFYSSLSSFTGISNAYENVVSTATSNGLTFVSPLEGALLAIPVVWYYYVWYNLPASWSGEMRKVKFNALISIVVAILFIGIYYTIFTYLNIHAFGEKFLTAWSYTVANNLNSTVYQKLSNIGTFSPFFALIVNHSLPLYIIMWIAFWLPNFYSLSPLTIALTRYLFAWSFDRIMPEKLADVNERFHIPFKATITAVSVGILGLLLYAFIPAISIVDITVVFEISYAIFAFTTAIMPFIKKGLFERMVTVKTKFGRVPIISLIGFPVFGFLLYALFITWGNPVLLPINLPTLLSLGIIYASGIIIYHIAYFINSRKGIQMKLLFNEIPPE</sequence>
<dbReference type="PIRSF" id="PIRSF006060">
    <property type="entry name" value="AA_transporter"/>
    <property type="match status" value="1"/>
</dbReference>
<evidence type="ECO:0000256" key="1">
    <source>
        <dbReference type="ARBA" id="ARBA00004651"/>
    </source>
</evidence>
<dbReference type="PANTHER" id="PTHR42770">
    <property type="entry name" value="AMINO ACID TRANSPORTER-RELATED"/>
    <property type="match status" value="1"/>
</dbReference>
<feature type="transmembrane region" description="Helical" evidence="6">
    <location>
        <begin position="57"/>
        <end position="78"/>
    </location>
</feature>
<evidence type="ECO:0000256" key="4">
    <source>
        <dbReference type="ARBA" id="ARBA00022989"/>
    </source>
</evidence>
<evidence type="ECO:0000256" key="6">
    <source>
        <dbReference type="SAM" id="Phobius"/>
    </source>
</evidence>
<dbReference type="Gene3D" id="1.20.1740.10">
    <property type="entry name" value="Amino acid/polyamine transporter I"/>
    <property type="match status" value="1"/>
</dbReference>
<dbReference type="InterPro" id="IPR050367">
    <property type="entry name" value="APC_superfamily"/>
</dbReference>
<dbReference type="GO" id="GO:0005886">
    <property type="term" value="C:plasma membrane"/>
    <property type="evidence" value="ECO:0007669"/>
    <property type="project" value="UniProtKB-SubCell"/>
</dbReference>
<keyword evidence="3 6" id="KW-0812">Transmembrane</keyword>
<evidence type="ECO:0000313" key="8">
    <source>
        <dbReference type="Proteomes" id="UP001319921"/>
    </source>
</evidence>
<reference evidence="7 8" key="1">
    <citation type="journal article" date="2022" name="Microbiol. Resour. Announc.">
        <title>Complete Genome Sequence of the Hyperthermophilic and Acidophilic Archaeon Saccharolobus caldissimus Strain HS-3T.</title>
        <authorList>
            <person name="Sakai H.D."/>
            <person name="Kurosawa N."/>
        </authorList>
    </citation>
    <scope>NUCLEOTIDE SEQUENCE [LARGE SCALE GENOMIC DNA]</scope>
    <source>
        <strain evidence="7 8">JCM32116</strain>
    </source>
</reference>
<dbReference type="GeneID" id="68867160"/>
<feature type="transmembrane region" description="Helical" evidence="6">
    <location>
        <begin position="27"/>
        <end position="51"/>
    </location>
</feature>
<evidence type="ECO:0000256" key="5">
    <source>
        <dbReference type="ARBA" id="ARBA00023136"/>
    </source>
</evidence>
<dbReference type="EMBL" id="AP025226">
    <property type="protein sequence ID" value="BDB99421.1"/>
    <property type="molecule type" value="Genomic_DNA"/>
</dbReference>
<evidence type="ECO:0000256" key="3">
    <source>
        <dbReference type="ARBA" id="ARBA00022692"/>
    </source>
</evidence>
<dbReference type="Pfam" id="PF13520">
    <property type="entry name" value="AA_permease_2"/>
    <property type="match status" value="1"/>
</dbReference>
<evidence type="ECO:0000313" key="7">
    <source>
        <dbReference type="EMBL" id="BDB99421.1"/>
    </source>
</evidence>
<comment type="subcellular location">
    <subcellularLocation>
        <location evidence="1">Cell membrane</location>
        <topology evidence="1">Multi-pass membrane protein</topology>
    </subcellularLocation>
</comment>
<evidence type="ECO:0000256" key="2">
    <source>
        <dbReference type="ARBA" id="ARBA00022475"/>
    </source>
</evidence>
<feature type="transmembrane region" description="Helical" evidence="6">
    <location>
        <begin position="396"/>
        <end position="418"/>
    </location>
</feature>
<feature type="transmembrane region" description="Helical" evidence="6">
    <location>
        <begin position="99"/>
        <end position="120"/>
    </location>
</feature>
<keyword evidence="8" id="KW-1185">Reference proteome</keyword>
<dbReference type="AlphaFoldDB" id="A0AAQ4CUE0"/>
<keyword evidence="4 6" id="KW-1133">Transmembrane helix</keyword>
<dbReference type="KEGG" id="scas:SACC_24380"/>
<feature type="transmembrane region" description="Helical" evidence="6">
    <location>
        <begin position="273"/>
        <end position="294"/>
    </location>
</feature>
<dbReference type="RefSeq" id="WP_229569737.1">
    <property type="nucleotide sequence ID" value="NZ_AP025226.1"/>
</dbReference>
<feature type="transmembrane region" description="Helical" evidence="6">
    <location>
        <begin position="424"/>
        <end position="443"/>
    </location>
</feature>
<gene>
    <name evidence="7" type="ORF">SACC_24380</name>
</gene>